<reference evidence="1" key="1">
    <citation type="journal article" date="2019" name="bioRxiv">
        <title>The Genome of the Zebra Mussel, Dreissena polymorpha: A Resource for Invasive Species Research.</title>
        <authorList>
            <person name="McCartney M.A."/>
            <person name="Auch B."/>
            <person name="Kono T."/>
            <person name="Mallez S."/>
            <person name="Zhang Y."/>
            <person name="Obille A."/>
            <person name="Becker A."/>
            <person name="Abrahante J.E."/>
            <person name="Garbe J."/>
            <person name="Badalamenti J.P."/>
            <person name="Herman A."/>
            <person name="Mangelson H."/>
            <person name="Liachko I."/>
            <person name="Sullivan S."/>
            <person name="Sone E.D."/>
            <person name="Koren S."/>
            <person name="Silverstein K.A.T."/>
            <person name="Beckman K.B."/>
            <person name="Gohl D.M."/>
        </authorList>
    </citation>
    <scope>NUCLEOTIDE SEQUENCE</scope>
    <source>
        <strain evidence="1">Duluth1</strain>
        <tissue evidence="1">Whole animal</tissue>
    </source>
</reference>
<keyword evidence="2" id="KW-1185">Reference proteome</keyword>
<dbReference type="Gene3D" id="3.30.70.330">
    <property type="match status" value="1"/>
</dbReference>
<dbReference type="EMBL" id="JAIWYP010000016">
    <property type="protein sequence ID" value="KAH3696714.1"/>
    <property type="molecule type" value="Genomic_DNA"/>
</dbReference>
<dbReference type="InterPro" id="IPR027827">
    <property type="entry name" value="Tex56"/>
</dbReference>
<name>A0A9D4BJ53_DREPO</name>
<reference evidence="1" key="2">
    <citation type="submission" date="2020-11" db="EMBL/GenBank/DDBJ databases">
        <authorList>
            <person name="McCartney M.A."/>
            <person name="Auch B."/>
            <person name="Kono T."/>
            <person name="Mallez S."/>
            <person name="Becker A."/>
            <person name="Gohl D.M."/>
            <person name="Silverstein K.A.T."/>
            <person name="Koren S."/>
            <person name="Bechman K.B."/>
            <person name="Herman A."/>
            <person name="Abrahante J.E."/>
            <person name="Garbe J."/>
        </authorList>
    </citation>
    <scope>NUCLEOTIDE SEQUENCE</scope>
    <source>
        <strain evidence="1">Duluth1</strain>
        <tissue evidence="1">Whole animal</tissue>
    </source>
</reference>
<accession>A0A9D4BJ53</accession>
<dbReference type="Proteomes" id="UP000828390">
    <property type="component" value="Unassembled WGS sequence"/>
</dbReference>
<comment type="caution">
    <text evidence="1">The sequence shown here is derived from an EMBL/GenBank/DDBJ whole genome shotgun (WGS) entry which is preliminary data.</text>
</comment>
<dbReference type="InterPro" id="IPR012677">
    <property type="entry name" value="Nucleotide-bd_a/b_plait_sf"/>
</dbReference>
<dbReference type="InterPro" id="IPR035979">
    <property type="entry name" value="RBD_domain_sf"/>
</dbReference>
<dbReference type="GO" id="GO:0003676">
    <property type="term" value="F:nucleic acid binding"/>
    <property type="evidence" value="ECO:0007669"/>
    <property type="project" value="InterPro"/>
</dbReference>
<evidence type="ECO:0008006" key="3">
    <source>
        <dbReference type="Google" id="ProtNLM"/>
    </source>
</evidence>
<sequence length="155" mass="18230">MRCMCNEKLMRLIRDQAIIRPPKIFRVPNSQAKNVHPSWTKRAFKSFYSNQQLQFPIATVVVRWKQCHHLPNYDITGLRDTLSKCGEIVELKQMKPNVCVVTFKELSSACDVIQSRHIGEPINKLYCTWYHKAMENKFVYEDVKGISVKRNLFIQ</sequence>
<evidence type="ECO:0000313" key="1">
    <source>
        <dbReference type="EMBL" id="KAH3696714.1"/>
    </source>
</evidence>
<evidence type="ECO:0000313" key="2">
    <source>
        <dbReference type="Proteomes" id="UP000828390"/>
    </source>
</evidence>
<protein>
    <recommendedName>
        <fullName evidence="3">RRM domain-containing protein</fullName>
    </recommendedName>
</protein>
<dbReference type="Pfam" id="PF15023">
    <property type="entry name" value="DUF4523"/>
    <property type="match status" value="1"/>
</dbReference>
<dbReference type="PANTHER" id="PTHR35968:SF1">
    <property type="entry name" value="TESTIS EXPRESSED PROTEIN 56"/>
    <property type="match status" value="1"/>
</dbReference>
<organism evidence="1 2">
    <name type="scientific">Dreissena polymorpha</name>
    <name type="common">Zebra mussel</name>
    <name type="synonym">Mytilus polymorpha</name>
    <dbReference type="NCBI Taxonomy" id="45954"/>
    <lineage>
        <taxon>Eukaryota</taxon>
        <taxon>Metazoa</taxon>
        <taxon>Spiralia</taxon>
        <taxon>Lophotrochozoa</taxon>
        <taxon>Mollusca</taxon>
        <taxon>Bivalvia</taxon>
        <taxon>Autobranchia</taxon>
        <taxon>Heteroconchia</taxon>
        <taxon>Euheterodonta</taxon>
        <taxon>Imparidentia</taxon>
        <taxon>Neoheterodontei</taxon>
        <taxon>Myida</taxon>
        <taxon>Dreissenoidea</taxon>
        <taxon>Dreissenidae</taxon>
        <taxon>Dreissena</taxon>
    </lineage>
</organism>
<gene>
    <name evidence="1" type="ORF">DPMN_084190</name>
</gene>
<dbReference type="PANTHER" id="PTHR35968">
    <property type="entry name" value="CHROMOSOME 6 C6ORF201 HOMOLOG"/>
    <property type="match status" value="1"/>
</dbReference>
<dbReference type="AlphaFoldDB" id="A0A9D4BJ53"/>
<proteinExistence type="predicted"/>
<dbReference type="SUPFAM" id="SSF54928">
    <property type="entry name" value="RNA-binding domain, RBD"/>
    <property type="match status" value="1"/>
</dbReference>